<protein>
    <submittedName>
        <fullName evidence="1">Uncharacterized protein</fullName>
    </submittedName>
</protein>
<evidence type="ECO:0000313" key="2">
    <source>
        <dbReference type="Proteomes" id="UP001162992"/>
    </source>
</evidence>
<dbReference type="Proteomes" id="UP001162992">
    <property type="component" value="Chromosome 11"/>
</dbReference>
<organism evidence="1 2">
    <name type="scientific">Diphasiastrum complanatum</name>
    <name type="common">Issler's clubmoss</name>
    <name type="synonym">Lycopodium complanatum</name>
    <dbReference type="NCBI Taxonomy" id="34168"/>
    <lineage>
        <taxon>Eukaryota</taxon>
        <taxon>Viridiplantae</taxon>
        <taxon>Streptophyta</taxon>
        <taxon>Embryophyta</taxon>
        <taxon>Tracheophyta</taxon>
        <taxon>Lycopodiopsida</taxon>
        <taxon>Lycopodiales</taxon>
        <taxon>Lycopodiaceae</taxon>
        <taxon>Lycopodioideae</taxon>
        <taxon>Diphasiastrum</taxon>
    </lineage>
</organism>
<comment type="caution">
    <text evidence="1">The sequence shown here is derived from an EMBL/GenBank/DDBJ whole genome shotgun (WGS) entry which is preliminary data.</text>
</comment>
<gene>
    <name evidence="1" type="ORF">O6H91_11G043600</name>
</gene>
<accession>A0ACC2C8H8</accession>
<keyword evidence="2" id="KW-1185">Reference proteome</keyword>
<dbReference type="EMBL" id="CM055102">
    <property type="protein sequence ID" value="KAJ7538324.1"/>
    <property type="molecule type" value="Genomic_DNA"/>
</dbReference>
<sequence>MALCVSAPPFASPSSMSSLSVLPNLFWCKRSWATKLHFSLAKSPSKLDLQLGFSFSSRNGRQAYCCLITENPSQAPPNIDTEPHKYFDQVVIVVRSGDGGQGVVLTMPSPATETKQKRGSKSEASATVSKRNRKKGPLKRGPDGSLLLPMGGQGGDVVIVADDGTDSLLDFHRKRRYTAKRGSNVDAMGSLLSAHLQDGVSAPSLRVHVPVGTVVKRKRGGKFLADLASPGDEVLVARGGRGGISIVEIPKTNRRHLRPINAPVMTEESDKALIKGMPGEEVTLELTLRVVADVGLVGLPNAGKSSLLAAVSLAKPEIADYPFTTLMPNLGQIGGDPGGLDGGFALGPTVADLPGLIKGAHLGKGLGRMFLRHLRRTKLLVHVVDAATEDPVQDYNILREELQMYNPEYLIWPHIVVLNKLDLPEAQLKFPLIKEQLLRQPIPSHLFSDNARKNGVHAGVDHDELTSFKLQGNKSMLQNLEEDCEGLSGIAENSANSYPAPIAVVGISALRGLGVLELLMETRVALQKLGPQSQTSKHNRNPKPESFKVPQWRL</sequence>
<name>A0ACC2C8H8_DIPCM</name>
<reference evidence="2" key="1">
    <citation type="journal article" date="2024" name="Proc. Natl. Acad. Sci. U.S.A.">
        <title>Extraordinary preservation of gene collinearity over three hundred million years revealed in homosporous lycophytes.</title>
        <authorList>
            <person name="Li C."/>
            <person name="Wickell D."/>
            <person name="Kuo L.Y."/>
            <person name="Chen X."/>
            <person name="Nie B."/>
            <person name="Liao X."/>
            <person name="Peng D."/>
            <person name="Ji J."/>
            <person name="Jenkins J."/>
            <person name="Williams M."/>
            <person name="Shu S."/>
            <person name="Plott C."/>
            <person name="Barry K."/>
            <person name="Rajasekar S."/>
            <person name="Grimwood J."/>
            <person name="Han X."/>
            <person name="Sun S."/>
            <person name="Hou Z."/>
            <person name="He W."/>
            <person name="Dai G."/>
            <person name="Sun C."/>
            <person name="Schmutz J."/>
            <person name="Leebens-Mack J.H."/>
            <person name="Li F.W."/>
            <person name="Wang L."/>
        </authorList>
    </citation>
    <scope>NUCLEOTIDE SEQUENCE [LARGE SCALE GENOMIC DNA]</scope>
    <source>
        <strain evidence="2">cv. PW_Plant_1</strain>
    </source>
</reference>
<evidence type="ECO:0000313" key="1">
    <source>
        <dbReference type="EMBL" id="KAJ7538324.1"/>
    </source>
</evidence>
<proteinExistence type="predicted"/>